<gene>
    <name evidence="1" type="ORF">WA1_24685</name>
</gene>
<protein>
    <recommendedName>
        <fullName evidence="3">DUF1822 domain-containing protein</fullName>
    </recommendedName>
</protein>
<evidence type="ECO:0008006" key="3">
    <source>
        <dbReference type="Google" id="ProtNLM"/>
    </source>
</evidence>
<reference evidence="1 2" key="1">
    <citation type="journal article" date="2013" name="Genome Biol. Evol.">
        <title>Genomes of Stigonematalean cyanobacteria (subsection V) and the evolution of oxygenic photosynthesis from prokaryotes to plastids.</title>
        <authorList>
            <person name="Dagan T."/>
            <person name="Roettger M."/>
            <person name="Stucken K."/>
            <person name="Landan G."/>
            <person name="Koch R."/>
            <person name="Major P."/>
            <person name="Gould S.B."/>
            <person name="Goremykin V.V."/>
            <person name="Rippka R."/>
            <person name="Tandeau de Marsac N."/>
            <person name="Gugger M."/>
            <person name="Lockhart P.J."/>
            <person name="Allen J.F."/>
            <person name="Brune I."/>
            <person name="Maus I."/>
            <person name="Puhler A."/>
            <person name="Martin W.F."/>
        </authorList>
    </citation>
    <scope>NUCLEOTIDE SEQUENCE [LARGE SCALE GENOMIC DNA]</scope>
    <source>
        <strain evidence="1 2">PCC 7110</strain>
    </source>
</reference>
<proteinExistence type="predicted"/>
<dbReference type="OrthoDB" id="512705at2"/>
<dbReference type="Pfam" id="PF08852">
    <property type="entry name" value="DUF1822"/>
    <property type="match status" value="1"/>
</dbReference>
<dbReference type="AlphaFoldDB" id="A0A139X863"/>
<evidence type="ECO:0000313" key="2">
    <source>
        <dbReference type="Proteomes" id="UP000076925"/>
    </source>
</evidence>
<dbReference type="STRING" id="128403.WA1_24685"/>
<dbReference type="RefSeq" id="WP_017739865.1">
    <property type="nucleotide sequence ID" value="NZ_KQ976354.1"/>
</dbReference>
<comment type="caution">
    <text evidence="1">The sequence shown here is derived from an EMBL/GenBank/DDBJ whole genome shotgun (WGS) entry which is preliminary data.</text>
</comment>
<organism evidence="1 2">
    <name type="scientific">Scytonema hofmannii PCC 7110</name>
    <dbReference type="NCBI Taxonomy" id="128403"/>
    <lineage>
        <taxon>Bacteria</taxon>
        <taxon>Bacillati</taxon>
        <taxon>Cyanobacteriota</taxon>
        <taxon>Cyanophyceae</taxon>
        <taxon>Nostocales</taxon>
        <taxon>Scytonemataceae</taxon>
        <taxon>Scytonema</taxon>
    </lineage>
</organism>
<evidence type="ECO:0000313" key="1">
    <source>
        <dbReference type="EMBL" id="KYC40822.1"/>
    </source>
</evidence>
<sequence>MAGITDEMFERTVVLPITKEAHYIACQLADVQLTPQKAEQVRLNTLAVTVVNNYLQMMDIPTDVSASYSRKPFMLMFNDVADLVIPEAGRLECRPVKANAETCYFPLEVWNDRIGYIAVQMDEALKEAALVGFTPKVETEELLLEQFQPLQDFLQYINQLLQGVVALSSVDAVQLTNLSQWLQDIFEPGWQTLHSLMKTSQANLAYGGAWRSTKDSATSNEDTQSNTVKRVKVINLNTPQGNYSVVLEVSITPDYKSVPIQKEQETNICLRIKPAVRQTFLPLGLEMMILDDKGDVFDRVQAAREFDYIQLQIGGHPEERFSVRVALDDTNVTEDFII</sequence>
<dbReference type="EMBL" id="ANNX02000026">
    <property type="protein sequence ID" value="KYC40822.1"/>
    <property type="molecule type" value="Genomic_DNA"/>
</dbReference>
<keyword evidence="2" id="KW-1185">Reference proteome</keyword>
<dbReference type="InterPro" id="IPR014951">
    <property type="entry name" value="DUF1822"/>
</dbReference>
<dbReference type="Proteomes" id="UP000076925">
    <property type="component" value="Unassembled WGS sequence"/>
</dbReference>
<name>A0A139X863_9CYAN</name>
<accession>A0A139X863</accession>